<dbReference type="SUPFAM" id="SSF57938">
    <property type="entry name" value="DnaJ/Hsp40 cysteine-rich domain"/>
    <property type="match status" value="1"/>
</dbReference>
<dbReference type="AlphaFoldDB" id="A0A0C5C3G2"/>
<dbReference type="STRING" id="1398.AB434_3236"/>
<dbReference type="PATRIC" id="fig|1398.18.peg.2046"/>
<name>A0A0C5C3G2_HEYCO</name>
<dbReference type="Gene3D" id="6.20.20.10">
    <property type="match status" value="1"/>
</dbReference>
<sequence>MGLFRSLSAWQSARREKYISTMQEQNKCPDCGGRGFIMPAAYEYAYPFDCSGCNGTGSFQEWQSNRQ</sequence>
<dbReference type="InterPro" id="IPR036410">
    <property type="entry name" value="HSP_DnaJ_Cys-rich_dom_sf"/>
</dbReference>
<dbReference type="EMBL" id="LRPN01000030">
    <property type="protein sequence ID" value="KWZ84344.1"/>
    <property type="molecule type" value="Genomic_DNA"/>
</dbReference>
<keyword evidence="3" id="KW-1185">Reference proteome</keyword>
<organism evidence="2 4">
    <name type="scientific">Heyndrickxia coagulans</name>
    <name type="common">Weizmannia coagulans</name>
    <dbReference type="NCBI Taxonomy" id="1398"/>
    <lineage>
        <taxon>Bacteria</taxon>
        <taxon>Bacillati</taxon>
        <taxon>Bacillota</taxon>
        <taxon>Bacilli</taxon>
        <taxon>Bacillales</taxon>
        <taxon>Bacillaceae</taxon>
        <taxon>Heyndrickxia</taxon>
    </lineage>
</organism>
<dbReference type="Proteomes" id="UP000070376">
    <property type="component" value="Unassembled WGS sequence"/>
</dbReference>
<protein>
    <submittedName>
        <fullName evidence="2">Uncharacterized protein</fullName>
    </submittedName>
</protein>
<evidence type="ECO:0000313" key="2">
    <source>
        <dbReference type="EMBL" id="KWZ84344.1"/>
    </source>
</evidence>
<evidence type="ECO:0000313" key="1">
    <source>
        <dbReference type="EMBL" id="AJO22843.1"/>
    </source>
</evidence>
<gene>
    <name evidence="2" type="ORF">HMPREF3213_00867</name>
    <name evidence="1" type="ORF">SB48_HM08orf03255</name>
</gene>
<evidence type="ECO:0000313" key="3">
    <source>
        <dbReference type="Proteomes" id="UP000032024"/>
    </source>
</evidence>
<reference evidence="2" key="3">
    <citation type="submission" date="2016-01" db="EMBL/GenBank/DDBJ databases">
        <authorList>
            <person name="Oliw E.H."/>
        </authorList>
    </citation>
    <scope>NUCLEOTIDE SEQUENCE [LARGE SCALE GENOMIC DNA]</scope>
    <source>
        <strain evidence="2">GED7749B</strain>
    </source>
</reference>
<dbReference type="EMBL" id="CP010525">
    <property type="protein sequence ID" value="AJO22843.1"/>
    <property type="molecule type" value="Genomic_DNA"/>
</dbReference>
<proteinExistence type="predicted"/>
<reference evidence="4" key="4">
    <citation type="submission" date="2016-01" db="EMBL/GenBank/DDBJ databases">
        <authorList>
            <person name="Mitreva M."/>
            <person name="Pepin K.H."/>
            <person name="Mihindukulasuriya K.A."/>
            <person name="Fulton R."/>
            <person name="Fronick C."/>
            <person name="O'Laughlin M."/>
            <person name="Miner T."/>
            <person name="Herter B."/>
            <person name="Rosa B.A."/>
            <person name="Cordes M."/>
            <person name="Tomlinson C."/>
            <person name="Wollam A."/>
            <person name="Palsikar V.B."/>
            <person name="Mardis E.R."/>
            <person name="Wilson R.K."/>
        </authorList>
    </citation>
    <scope>NUCLEOTIDE SEQUENCE [LARGE SCALE GENOMIC DNA]</scope>
    <source>
        <strain evidence="4">GED7749B</strain>
    </source>
</reference>
<reference evidence="3" key="2">
    <citation type="submission" date="2015-01" db="EMBL/GenBank/DDBJ databases">
        <title>Comparative genome analysis of Bacillus coagulans HM-08, Clostridium butyricum HM-68, Bacillus subtilis HM-66 and Bacillus paralicheniformis BL-09.</title>
        <authorList>
            <person name="Zhang H."/>
        </authorList>
    </citation>
    <scope>NUCLEOTIDE SEQUENCE [LARGE SCALE GENOMIC DNA]</scope>
    <source>
        <strain evidence="3">HM-08</strain>
    </source>
</reference>
<accession>A0A0C5C3G2</accession>
<reference evidence="1" key="1">
    <citation type="submission" date="2015-01" db="EMBL/GenBank/DDBJ databases">
        <title>Comparative genome analysis of Bacillus coagulans HM-08, Clostridium butyricum HM-68, Bacillus subtilis HM-66 and Bacillus licheniformis BL-09.</title>
        <authorList>
            <person name="Zhang H."/>
        </authorList>
    </citation>
    <scope>NUCLEOTIDE SEQUENCE [LARGE SCALE GENOMIC DNA]</scope>
    <source>
        <strain evidence="1">HM-08</strain>
    </source>
</reference>
<evidence type="ECO:0000313" key="4">
    <source>
        <dbReference type="Proteomes" id="UP000070376"/>
    </source>
</evidence>
<dbReference type="Proteomes" id="UP000032024">
    <property type="component" value="Chromosome"/>
</dbReference>
<dbReference type="RefSeq" id="WP_014098209.1">
    <property type="nucleotide sequence ID" value="NZ_CP010525.1"/>
</dbReference>
<dbReference type="GeneID" id="93259721"/>